<dbReference type="AlphaFoldDB" id="A0A518I4T8"/>
<sequence length="155" mass="17751">MNTNLDLPTLWKQLAAVRSLRFTAQSFDSGSGWNGTGTGTVKVEISPPETMLFHESGLWSQQSGKSLPFTNIYRWCAYPDENRLRLEHLRFGRSNPVFLFDLQQKSDNQWESVEPHVCSEDLYSATLSLENDLLSLDWTVKGKTKNERIAYVYAK</sequence>
<name>A0A518I4T8_9PLAN</name>
<dbReference type="EMBL" id="CP037452">
    <property type="protein sequence ID" value="QDV48073.1"/>
    <property type="molecule type" value="Genomic_DNA"/>
</dbReference>
<evidence type="ECO:0000259" key="1">
    <source>
        <dbReference type="Pfam" id="PF19834"/>
    </source>
</evidence>
<dbReference type="Pfam" id="PF19834">
    <property type="entry name" value="DUF6314"/>
    <property type="match status" value="1"/>
</dbReference>
<evidence type="ECO:0000313" key="2">
    <source>
        <dbReference type="EMBL" id="QDV48073.1"/>
    </source>
</evidence>
<organism evidence="2 3">
    <name type="scientific">Gimesia fumaroli</name>
    <dbReference type="NCBI Taxonomy" id="2527976"/>
    <lineage>
        <taxon>Bacteria</taxon>
        <taxon>Pseudomonadati</taxon>
        <taxon>Planctomycetota</taxon>
        <taxon>Planctomycetia</taxon>
        <taxon>Planctomycetales</taxon>
        <taxon>Planctomycetaceae</taxon>
        <taxon>Gimesia</taxon>
    </lineage>
</organism>
<dbReference type="Proteomes" id="UP000318313">
    <property type="component" value="Chromosome"/>
</dbReference>
<dbReference type="RefSeq" id="WP_145305281.1">
    <property type="nucleotide sequence ID" value="NZ_CP037452.1"/>
</dbReference>
<evidence type="ECO:0000313" key="3">
    <source>
        <dbReference type="Proteomes" id="UP000318313"/>
    </source>
</evidence>
<dbReference type="KEGG" id="gfm:Enr17x_00820"/>
<protein>
    <recommendedName>
        <fullName evidence="1">DUF6314 domain-containing protein</fullName>
    </recommendedName>
</protein>
<reference evidence="2 3" key="1">
    <citation type="submission" date="2019-03" db="EMBL/GenBank/DDBJ databases">
        <title>Deep-cultivation of Planctomycetes and their phenomic and genomic characterization uncovers novel biology.</title>
        <authorList>
            <person name="Wiegand S."/>
            <person name="Jogler M."/>
            <person name="Boedeker C."/>
            <person name="Pinto D."/>
            <person name="Vollmers J."/>
            <person name="Rivas-Marin E."/>
            <person name="Kohn T."/>
            <person name="Peeters S.H."/>
            <person name="Heuer A."/>
            <person name="Rast P."/>
            <person name="Oberbeckmann S."/>
            <person name="Bunk B."/>
            <person name="Jeske O."/>
            <person name="Meyerdierks A."/>
            <person name="Storesund J.E."/>
            <person name="Kallscheuer N."/>
            <person name="Luecker S."/>
            <person name="Lage O.M."/>
            <person name="Pohl T."/>
            <person name="Merkel B.J."/>
            <person name="Hornburger P."/>
            <person name="Mueller R.-W."/>
            <person name="Bruemmer F."/>
            <person name="Labrenz M."/>
            <person name="Spormann A.M."/>
            <person name="Op den Camp H."/>
            <person name="Overmann J."/>
            <person name="Amann R."/>
            <person name="Jetten M.S.M."/>
            <person name="Mascher T."/>
            <person name="Medema M.H."/>
            <person name="Devos D.P."/>
            <person name="Kaster A.-K."/>
            <person name="Ovreas L."/>
            <person name="Rohde M."/>
            <person name="Galperin M.Y."/>
            <person name="Jogler C."/>
        </authorList>
    </citation>
    <scope>NUCLEOTIDE SEQUENCE [LARGE SCALE GENOMIC DNA]</scope>
    <source>
        <strain evidence="2 3">Enr17</strain>
    </source>
</reference>
<gene>
    <name evidence="2" type="ORF">Enr17x_00820</name>
</gene>
<dbReference type="InterPro" id="IPR045632">
    <property type="entry name" value="DUF6314"/>
</dbReference>
<keyword evidence="3" id="KW-1185">Reference proteome</keyword>
<proteinExistence type="predicted"/>
<feature type="domain" description="DUF6314" evidence="1">
    <location>
        <begin position="32"/>
        <end position="154"/>
    </location>
</feature>
<dbReference type="OrthoDB" id="21379at2"/>
<accession>A0A518I4T8</accession>